<dbReference type="OrthoDB" id="2624652at2759"/>
<dbReference type="GO" id="GO:0003714">
    <property type="term" value="F:transcription corepressor activity"/>
    <property type="evidence" value="ECO:0007669"/>
    <property type="project" value="TreeGrafter"/>
</dbReference>
<keyword evidence="7" id="KW-1185">Reference proteome</keyword>
<evidence type="ECO:0000313" key="7">
    <source>
        <dbReference type="Proteomes" id="UP000678499"/>
    </source>
</evidence>
<sequence>MSSPSISLVVRAVKKNWDEVVPGGPQPTQPFKFTVADSCERIKDEFNFLQAQYHSLKVELEKLAQEKTEMQRHYVMVSISAAPGTGGAGTYYEMSYGLNVEMHKQERNLERRGSCSFSTV</sequence>
<dbReference type="GO" id="GO:0090090">
    <property type="term" value="P:negative regulation of canonical Wnt signaling pathway"/>
    <property type="evidence" value="ECO:0007669"/>
    <property type="project" value="TreeGrafter"/>
</dbReference>
<evidence type="ECO:0000256" key="3">
    <source>
        <dbReference type="ARBA" id="ARBA00023242"/>
    </source>
</evidence>
<organism evidence="6">
    <name type="scientific">Notodromas monacha</name>
    <dbReference type="NCBI Taxonomy" id="399045"/>
    <lineage>
        <taxon>Eukaryota</taxon>
        <taxon>Metazoa</taxon>
        <taxon>Ecdysozoa</taxon>
        <taxon>Arthropoda</taxon>
        <taxon>Crustacea</taxon>
        <taxon>Oligostraca</taxon>
        <taxon>Ostracoda</taxon>
        <taxon>Podocopa</taxon>
        <taxon>Podocopida</taxon>
        <taxon>Cypridocopina</taxon>
        <taxon>Cypridoidea</taxon>
        <taxon>Cyprididae</taxon>
        <taxon>Notodromas</taxon>
    </lineage>
</organism>
<keyword evidence="3" id="KW-0539">Nucleus</keyword>
<name>A0A7R9G9F6_9CRUS</name>
<comment type="similarity">
    <text evidence="2">Belongs to the WD repeat Groucho/TLE family.</text>
</comment>
<evidence type="ECO:0000313" key="6">
    <source>
        <dbReference type="EMBL" id="CAD7272425.1"/>
    </source>
</evidence>
<feature type="domain" description="Groucho/TLE N-terminal Q-rich" evidence="5">
    <location>
        <begin position="31"/>
        <end position="76"/>
    </location>
</feature>
<comment type="subcellular location">
    <subcellularLocation>
        <location evidence="1">Nucleus</location>
    </subcellularLocation>
</comment>
<dbReference type="EMBL" id="CAJPEX010000030">
    <property type="protein sequence ID" value="CAG0912577.1"/>
    <property type="molecule type" value="Genomic_DNA"/>
</dbReference>
<dbReference type="Pfam" id="PF03920">
    <property type="entry name" value="TLE_N"/>
    <property type="match status" value="1"/>
</dbReference>
<accession>A0A7R9G9F6</accession>
<dbReference type="GO" id="GO:0005667">
    <property type="term" value="C:transcription regulator complex"/>
    <property type="evidence" value="ECO:0007669"/>
    <property type="project" value="TreeGrafter"/>
</dbReference>
<dbReference type="EMBL" id="OA882067">
    <property type="protein sequence ID" value="CAD7272425.1"/>
    <property type="molecule type" value="Genomic_DNA"/>
</dbReference>
<proteinExistence type="inferred from homology"/>
<evidence type="ECO:0000256" key="1">
    <source>
        <dbReference type="ARBA" id="ARBA00004123"/>
    </source>
</evidence>
<dbReference type="InterPro" id="IPR005617">
    <property type="entry name" value="Groucho/TLE_N"/>
</dbReference>
<gene>
    <name evidence="6" type="ORF">NMOB1V02_LOCUS358</name>
</gene>
<protein>
    <recommendedName>
        <fullName evidence="5">Groucho/TLE N-terminal Q-rich domain-containing protein</fullName>
    </recommendedName>
</protein>
<reference evidence="6" key="1">
    <citation type="submission" date="2020-11" db="EMBL/GenBank/DDBJ databases">
        <authorList>
            <person name="Tran Van P."/>
        </authorList>
    </citation>
    <scope>NUCLEOTIDE SEQUENCE</scope>
</reference>
<dbReference type="GO" id="GO:0005634">
    <property type="term" value="C:nucleus"/>
    <property type="evidence" value="ECO:0007669"/>
    <property type="project" value="UniProtKB-SubCell"/>
</dbReference>
<dbReference type="AlphaFoldDB" id="A0A7R9G9F6"/>
<dbReference type="PANTHER" id="PTHR10814:SF21">
    <property type="entry name" value="PROTEIN GROUCHO"/>
    <property type="match status" value="1"/>
</dbReference>
<dbReference type="PANTHER" id="PTHR10814">
    <property type="entry name" value="TRANSDUCIN-LIKE ENHANCER PROTEIN"/>
    <property type="match status" value="1"/>
</dbReference>
<evidence type="ECO:0000256" key="2">
    <source>
        <dbReference type="ARBA" id="ARBA00005969"/>
    </source>
</evidence>
<evidence type="ECO:0000259" key="5">
    <source>
        <dbReference type="Pfam" id="PF03920"/>
    </source>
</evidence>
<dbReference type="InterPro" id="IPR009146">
    <property type="entry name" value="Groucho_enhance"/>
</dbReference>
<keyword evidence="4" id="KW-0175">Coiled coil</keyword>
<feature type="coiled-coil region" evidence="4">
    <location>
        <begin position="39"/>
        <end position="73"/>
    </location>
</feature>
<evidence type="ECO:0000256" key="4">
    <source>
        <dbReference type="SAM" id="Coils"/>
    </source>
</evidence>
<dbReference type="Proteomes" id="UP000678499">
    <property type="component" value="Unassembled WGS sequence"/>
</dbReference>